<dbReference type="Pfam" id="PF03781">
    <property type="entry name" value="FGE-sulfatase"/>
    <property type="match status" value="1"/>
</dbReference>
<proteinExistence type="predicted"/>
<name>A0A919PLY9_9ACTN</name>
<dbReference type="EMBL" id="BONQ01000069">
    <property type="protein sequence ID" value="GIG46394.1"/>
    <property type="molecule type" value="Genomic_DNA"/>
</dbReference>
<dbReference type="PANTHER" id="PTHR23150:SF19">
    <property type="entry name" value="FORMYLGLYCINE-GENERATING ENZYME"/>
    <property type="match status" value="1"/>
</dbReference>
<dbReference type="InterPro" id="IPR016187">
    <property type="entry name" value="CTDL_fold"/>
</dbReference>
<accession>A0A919PLY9</accession>
<evidence type="ECO:0000259" key="1">
    <source>
        <dbReference type="Pfam" id="PF03781"/>
    </source>
</evidence>
<evidence type="ECO:0000313" key="3">
    <source>
        <dbReference type="Proteomes" id="UP000660611"/>
    </source>
</evidence>
<gene>
    <name evidence="2" type="ORF">Dsi01nite_044350</name>
</gene>
<evidence type="ECO:0000313" key="2">
    <source>
        <dbReference type="EMBL" id="GIG46394.1"/>
    </source>
</evidence>
<feature type="domain" description="Sulfatase-modifying factor enzyme-like" evidence="1">
    <location>
        <begin position="2"/>
        <end position="293"/>
    </location>
</feature>
<organism evidence="2 3">
    <name type="scientific">Dactylosporangium siamense</name>
    <dbReference type="NCBI Taxonomy" id="685454"/>
    <lineage>
        <taxon>Bacteria</taxon>
        <taxon>Bacillati</taxon>
        <taxon>Actinomycetota</taxon>
        <taxon>Actinomycetes</taxon>
        <taxon>Micromonosporales</taxon>
        <taxon>Micromonosporaceae</taxon>
        <taxon>Dactylosporangium</taxon>
    </lineage>
</organism>
<comment type="caution">
    <text evidence="2">The sequence shown here is derived from an EMBL/GenBank/DDBJ whole genome shotgun (WGS) entry which is preliminary data.</text>
</comment>
<dbReference type="InterPro" id="IPR042095">
    <property type="entry name" value="SUMF_sf"/>
</dbReference>
<dbReference type="GO" id="GO:0120147">
    <property type="term" value="F:formylglycine-generating oxidase activity"/>
    <property type="evidence" value="ECO:0007669"/>
    <property type="project" value="TreeGrafter"/>
</dbReference>
<dbReference type="InterPro" id="IPR005532">
    <property type="entry name" value="SUMF_dom"/>
</dbReference>
<keyword evidence="3" id="KW-1185">Reference proteome</keyword>
<dbReference type="InterPro" id="IPR051043">
    <property type="entry name" value="Sulfatase_Mod_Factor_Kinase"/>
</dbReference>
<dbReference type="PANTHER" id="PTHR23150">
    <property type="entry name" value="SULFATASE MODIFYING FACTOR 1, 2"/>
    <property type="match status" value="1"/>
</dbReference>
<sequence>MEMAWIPGGTFAMGADGFYPEEAPVRKVTVDGFWIDSHPVTNAEFALFAQETGYETVAERHPDPGPEPGPQPGSMVFVQPPGPVPLRDWRVWWEFRPGASWRHPWGPDSDIRGKSAHPVVHVAYEDAAAYARWAGKDLPSEAEWEFAARGGLEQSVYPWGDEAEPGRANIWHGIFPWLDRSDGGHGTSPVGAFAANAYGLFDVVGNVWEWTSDYYRSGNARFDLGDDPLQPQGEIADNPRVDTPAGAAVYASRVVKGGSYLCSTGYDHRFRPAARQPEAVDNGSCHVGFRCVRRLG</sequence>
<reference evidence="2" key="1">
    <citation type="submission" date="2021-01" db="EMBL/GenBank/DDBJ databases">
        <title>Whole genome shotgun sequence of Dactylosporangium siamense NBRC 106093.</title>
        <authorList>
            <person name="Komaki H."/>
            <person name="Tamura T."/>
        </authorList>
    </citation>
    <scope>NUCLEOTIDE SEQUENCE</scope>
    <source>
        <strain evidence="2">NBRC 106093</strain>
    </source>
</reference>
<dbReference type="AlphaFoldDB" id="A0A919PLY9"/>
<dbReference type="SUPFAM" id="SSF56436">
    <property type="entry name" value="C-type lectin-like"/>
    <property type="match status" value="1"/>
</dbReference>
<dbReference type="Gene3D" id="3.90.1580.10">
    <property type="entry name" value="paralog of FGE (formylglycine-generating enzyme)"/>
    <property type="match status" value="1"/>
</dbReference>
<dbReference type="Proteomes" id="UP000660611">
    <property type="component" value="Unassembled WGS sequence"/>
</dbReference>
<protein>
    <recommendedName>
        <fullName evidence="1">Sulfatase-modifying factor enzyme-like domain-containing protein</fullName>
    </recommendedName>
</protein>